<dbReference type="InterPro" id="IPR037380">
    <property type="entry name" value="DALRD3"/>
</dbReference>
<dbReference type="PANTHER" id="PTHR16043">
    <property type="entry name" value="DALRD3 PROTEIN"/>
    <property type="match status" value="1"/>
</dbReference>
<proteinExistence type="predicted"/>
<dbReference type="GeneID" id="102809214"/>
<keyword evidence="2" id="KW-1185">Reference proteome</keyword>
<dbReference type="RefSeq" id="XP_006815651.1">
    <property type="nucleotide sequence ID" value="XM_006815588.1"/>
</dbReference>
<sequence length="616" mass="70247">MAASCVSVDIDADDYFGFYRKFEEFFNSKCHNMTFGNGKIGSLMIKMTKNLQNGDFTIPASTFKEALMEPPPDLMKPSSQCSSLQTISELLNELKTSSEAWTLKIQNYNICEKDKSVFIKLNRPCAFQNVLSEVVTQEVLYGRRTTGTDKSDRKMCILNNSAFLHDLNCDDMTLSQLRSVFLCEHIGSVLEANGYQVCNKLSVSDQKLQEMLQEYGIVANLDHTASISDFEDQLKNFKDKIEKCKYIVLDKTLATKHGGEFEDNPADDIDKDKYRTESKNLIFLDLRQFLNDNRLTIGKDGYDKNINNIQVFKEDGTSCQILSNCCKIEKHIELLKRSNHSTHSSQNILLVHVVNYEKEFSQQQVDLVCRMISDKAKDCQQIHCVYGPVIARKNIKHTPHTPVMSAAKYYQLRKSQMREAWVMKYGTAVKGEGWEATINAMTIAAIKFELLGTTARNSVKVDLSVSGISDSKGGSFVIYNCARLSTLLARYYEAVEQGLYPSLPDVASIDFSLLREEEEWQLLFNYILPYASLVRNCVGKIDPTNPRSKIHSHKICNFLVNLSRDFSSYYRRVHILTEPRPHLLPTMFARLHLMKAIQQVMKNAFTLLHITPLEQV</sequence>
<dbReference type="PANTHER" id="PTHR16043:SF1">
    <property type="entry name" value="DALR ANTICODON-BINDING DOMAIN-CONTAINING PROTEIN 3"/>
    <property type="match status" value="1"/>
</dbReference>
<reference evidence="3" key="1">
    <citation type="submission" date="2025-08" db="UniProtKB">
        <authorList>
            <consortium name="RefSeq"/>
        </authorList>
    </citation>
    <scope>IDENTIFICATION</scope>
    <source>
        <tissue evidence="3">Testes</tissue>
    </source>
</reference>
<dbReference type="Proteomes" id="UP000694865">
    <property type="component" value="Unplaced"/>
</dbReference>
<feature type="domain" description="DALR anticodon binding" evidence="1">
    <location>
        <begin position="477"/>
        <end position="616"/>
    </location>
</feature>
<evidence type="ECO:0000313" key="3">
    <source>
        <dbReference type="RefSeq" id="XP_006815651.1"/>
    </source>
</evidence>
<dbReference type="Gene3D" id="1.10.730.10">
    <property type="entry name" value="Isoleucyl-tRNA Synthetase, Domain 1"/>
    <property type="match status" value="1"/>
</dbReference>
<accession>A0ABM0M6L0</accession>
<dbReference type="SMART" id="SM00836">
    <property type="entry name" value="DALR_1"/>
    <property type="match status" value="1"/>
</dbReference>
<gene>
    <name evidence="3" type="primary">LOC102809214</name>
</gene>
<name>A0ABM0M6L0_SACKO</name>
<dbReference type="InterPro" id="IPR009080">
    <property type="entry name" value="tRNAsynth_Ia_anticodon-bd"/>
</dbReference>
<evidence type="ECO:0000259" key="1">
    <source>
        <dbReference type="SMART" id="SM00836"/>
    </source>
</evidence>
<dbReference type="Pfam" id="PF05746">
    <property type="entry name" value="DALR_1"/>
    <property type="match status" value="1"/>
</dbReference>
<organism evidence="2 3">
    <name type="scientific">Saccoglossus kowalevskii</name>
    <name type="common">Acorn worm</name>
    <dbReference type="NCBI Taxonomy" id="10224"/>
    <lineage>
        <taxon>Eukaryota</taxon>
        <taxon>Metazoa</taxon>
        <taxon>Hemichordata</taxon>
        <taxon>Enteropneusta</taxon>
        <taxon>Harrimaniidae</taxon>
        <taxon>Saccoglossus</taxon>
    </lineage>
</organism>
<dbReference type="SUPFAM" id="SSF47323">
    <property type="entry name" value="Anticodon-binding domain of a subclass of class I aminoacyl-tRNA synthetases"/>
    <property type="match status" value="1"/>
</dbReference>
<protein>
    <submittedName>
        <fullName evidence="3">DALR anticodon-binding domain-containing protein 3-like</fullName>
    </submittedName>
</protein>
<evidence type="ECO:0000313" key="2">
    <source>
        <dbReference type="Proteomes" id="UP000694865"/>
    </source>
</evidence>
<dbReference type="InterPro" id="IPR008909">
    <property type="entry name" value="DALR_anticod-bd"/>
</dbReference>